<dbReference type="PANTHER" id="PTHR43281:SF1">
    <property type="entry name" value="FARNESYL DIPHOSPHATE SYNTHASE"/>
    <property type="match status" value="1"/>
</dbReference>
<dbReference type="Pfam" id="PF00348">
    <property type="entry name" value="polyprenyl_synt"/>
    <property type="match status" value="1"/>
</dbReference>
<evidence type="ECO:0000256" key="8">
    <source>
        <dbReference type="ARBA" id="ARBA00023229"/>
    </source>
</evidence>
<reference evidence="13 14" key="1">
    <citation type="submission" date="2016-07" db="EMBL/GenBank/DDBJ databases">
        <title>Genome and transcriptome analysis of iron-reducing fermentative bacteria Anoxybacter fermentans.</title>
        <authorList>
            <person name="Zeng X."/>
            <person name="Shao Z."/>
        </authorList>
    </citation>
    <scope>NUCLEOTIDE SEQUENCE [LARGE SCALE GENOMIC DNA]</scope>
    <source>
        <strain evidence="13 14">DY22613</strain>
    </source>
</reference>
<evidence type="ECO:0000256" key="4">
    <source>
        <dbReference type="ARBA" id="ARBA00015100"/>
    </source>
</evidence>
<dbReference type="PANTHER" id="PTHR43281">
    <property type="entry name" value="FARNESYL DIPHOSPHATE SYNTHASE"/>
    <property type="match status" value="1"/>
</dbReference>
<evidence type="ECO:0000313" key="14">
    <source>
        <dbReference type="Proteomes" id="UP000267250"/>
    </source>
</evidence>
<keyword evidence="5 12" id="KW-0808">Transferase</keyword>
<dbReference type="AlphaFoldDB" id="A0A3Q9HR61"/>
<dbReference type="GO" id="GO:0004337">
    <property type="term" value="F:(2E,6E)-farnesyl diphosphate synthase activity"/>
    <property type="evidence" value="ECO:0007669"/>
    <property type="project" value="UniProtKB-EC"/>
</dbReference>
<dbReference type="SFLD" id="SFLDG01017">
    <property type="entry name" value="Polyprenyl_Transferase_Like"/>
    <property type="match status" value="1"/>
</dbReference>
<dbReference type="InterPro" id="IPR000092">
    <property type="entry name" value="Polyprenyl_synt"/>
</dbReference>
<evidence type="ECO:0000256" key="1">
    <source>
        <dbReference type="ARBA" id="ARBA00001946"/>
    </source>
</evidence>
<dbReference type="Proteomes" id="UP000267250">
    <property type="component" value="Chromosome"/>
</dbReference>
<evidence type="ECO:0000256" key="5">
    <source>
        <dbReference type="ARBA" id="ARBA00022679"/>
    </source>
</evidence>
<dbReference type="OrthoDB" id="9805316at2"/>
<dbReference type="NCBIfam" id="NF045485">
    <property type="entry name" value="FPPsyn"/>
    <property type="match status" value="1"/>
</dbReference>
<dbReference type="SUPFAM" id="SSF48576">
    <property type="entry name" value="Terpenoid synthases"/>
    <property type="match status" value="1"/>
</dbReference>
<comment type="similarity">
    <text evidence="2 12">Belongs to the FPP/GGPP synthase family.</text>
</comment>
<evidence type="ECO:0000256" key="3">
    <source>
        <dbReference type="ARBA" id="ARBA00012439"/>
    </source>
</evidence>
<evidence type="ECO:0000256" key="6">
    <source>
        <dbReference type="ARBA" id="ARBA00022723"/>
    </source>
</evidence>
<keyword evidence="7" id="KW-0460">Magnesium</keyword>
<dbReference type="SFLD" id="SFLDS00005">
    <property type="entry name" value="Isoprenoid_Synthase_Type_I"/>
    <property type="match status" value="1"/>
</dbReference>
<protein>
    <recommendedName>
        <fullName evidence="4">Farnesyl diphosphate synthase</fullName>
        <ecNumber evidence="3">2.5.1.10</ecNumber>
    </recommendedName>
    <alternativeName>
        <fullName evidence="10">(2E,6E)-farnesyl diphosphate synthase</fullName>
    </alternativeName>
    <alternativeName>
        <fullName evidence="9">Geranyltranstransferase</fullName>
    </alternativeName>
</protein>
<evidence type="ECO:0000256" key="12">
    <source>
        <dbReference type="RuleBase" id="RU004466"/>
    </source>
</evidence>
<dbReference type="InterPro" id="IPR053378">
    <property type="entry name" value="Prenyl_diphosphate_synthase"/>
</dbReference>
<dbReference type="PROSITE" id="PS00723">
    <property type="entry name" value="POLYPRENYL_SYNTHASE_1"/>
    <property type="match status" value="1"/>
</dbReference>
<keyword evidence="8" id="KW-0414">Isoprene biosynthesis</keyword>
<evidence type="ECO:0000256" key="7">
    <source>
        <dbReference type="ARBA" id="ARBA00022842"/>
    </source>
</evidence>
<dbReference type="InterPro" id="IPR008949">
    <property type="entry name" value="Isoprenoid_synthase_dom_sf"/>
</dbReference>
<sequence>MSFTDFKAALKATADEVNQALKEYLPQGKPEILHESMAYSVYAGGKRLRPVLTLWTAELLGGDKKHVMPIACALELIHTYSLIHDDLPCMDDDDLRRGKPTNHVVYGEAIALLAGDALLTRAFEVMAKAVENGADSHRLLKVIGEIGEAAGSKGMVGGQVVDILSEGKKIDLETLKYIHAHKTGALFRASIRSGAIMSGASSEDLARLTEFAEYLGLAFQITDDILDVVGDETKLGKPVGSDESHAKATYPALVGLEEARRLAQESVNRAKEALAPYKEKAERFNQLLDFILTRES</sequence>
<name>A0A3Q9HR61_9FIRM</name>
<evidence type="ECO:0000256" key="9">
    <source>
        <dbReference type="ARBA" id="ARBA00032380"/>
    </source>
</evidence>
<dbReference type="InterPro" id="IPR033749">
    <property type="entry name" value="Polyprenyl_synt_CS"/>
</dbReference>
<dbReference type="CDD" id="cd00685">
    <property type="entry name" value="Trans_IPPS_HT"/>
    <property type="match status" value="1"/>
</dbReference>
<dbReference type="EC" id="2.5.1.10" evidence="3"/>
<evidence type="ECO:0000256" key="2">
    <source>
        <dbReference type="ARBA" id="ARBA00006706"/>
    </source>
</evidence>
<dbReference type="GO" id="GO:0005737">
    <property type="term" value="C:cytoplasm"/>
    <property type="evidence" value="ECO:0007669"/>
    <property type="project" value="UniProtKB-ARBA"/>
</dbReference>
<dbReference type="Gene3D" id="1.10.600.10">
    <property type="entry name" value="Farnesyl Diphosphate Synthase"/>
    <property type="match status" value="1"/>
</dbReference>
<dbReference type="GO" id="GO:0046872">
    <property type="term" value="F:metal ion binding"/>
    <property type="evidence" value="ECO:0007669"/>
    <property type="project" value="UniProtKB-KW"/>
</dbReference>
<evidence type="ECO:0000256" key="11">
    <source>
        <dbReference type="ARBA" id="ARBA00049399"/>
    </source>
</evidence>
<dbReference type="GO" id="GO:0016114">
    <property type="term" value="P:terpenoid biosynthetic process"/>
    <property type="evidence" value="ECO:0007669"/>
    <property type="project" value="UniProtKB-ARBA"/>
</dbReference>
<dbReference type="EMBL" id="CP016379">
    <property type="protein sequence ID" value="AZR73519.1"/>
    <property type="molecule type" value="Genomic_DNA"/>
</dbReference>
<dbReference type="PROSITE" id="PS00444">
    <property type="entry name" value="POLYPRENYL_SYNTHASE_2"/>
    <property type="match status" value="1"/>
</dbReference>
<evidence type="ECO:0000313" key="13">
    <source>
        <dbReference type="EMBL" id="AZR73519.1"/>
    </source>
</evidence>
<comment type="catalytic activity">
    <reaction evidence="11">
        <text>isopentenyl diphosphate + (2E)-geranyl diphosphate = (2E,6E)-farnesyl diphosphate + diphosphate</text>
        <dbReference type="Rhea" id="RHEA:19361"/>
        <dbReference type="ChEBI" id="CHEBI:33019"/>
        <dbReference type="ChEBI" id="CHEBI:58057"/>
        <dbReference type="ChEBI" id="CHEBI:128769"/>
        <dbReference type="ChEBI" id="CHEBI:175763"/>
        <dbReference type="EC" id="2.5.1.10"/>
    </reaction>
</comment>
<dbReference type="RefSeq" id="WP_127016861.1">
    <property type="nucleotide sequence ID" value="NZ_CP016379.1"/>
</dbReference>
<proteinExistence type="inferred from homology"/>
<gene>
    <name evidence="13" type="ORF">BBF96_09050</name>
</gene>
<accession>A0A3Q9HR61</accession>
<comment type="cofactor">
    <cofactor evidence="1">
        <name>Mg(2+)</name>
        <dbReference type="ChEBI" id="CHEBI:18420"/>
    </cofactor>
</comment>
<evidence type="ECO:0000256" key="10">
    <source>
        <dbReference type="ARBA" id="ARBA00032873"/>
    </source>
</evidence>
<organism evidence="13 14">
    <name type="scientific">Anoxybacter fermentans</name>
    <dbReference type="NCBI Taxonomy" id="1323375"/>
    <lineage>
        <taxon>Bacteria</taxon>
        <taxon>Bacillati</taxon>
        <taxon>Bacillota</taxon>
        <taxon>Clostridia</taxon>
        <taxon>Halanaerobiales</taxon>
        <taxon>Anoxybacter</taxon>
    </lineage>
</organism>
<dbReference type="KEGG" id="aft:BBF96_09050"/>
<dbReference type="FunFam" id="1.10.600.10:FF:000001">
    <property type="entry name" value="Geranylgeranyl diphosphate synthase"/>
    <property type="match status" value="1"/>
</dbReference>
<keyword evidence="14" id="KW-1185">Reference proteome</keyword>
<keyword evidence="6" id="KW-0479">Metal-binding</keyword>